<dbReference type="RefSeq" id="WP_139603965.1">
    <property type="nucleotide sequence ID" value="NZ_VDCQ01000028.1"/>
</dbReference>
<feature type="domain" description="DUF1731" evidence="3">
    <location>
        <begin position="248"/>
        <end position="294"/>
    </location>
</feature>
<name>A0A5C4T648_9BACL</name>
<dbReference type="PANTHER" id="PTHR11092">
    <property type="entry name" value="SUGAR NUCLEOTIDE EPIMERASE RELATED"/>
    <property type="match status" value="1"/>
</dbReference>
<reference evidence="4 5" key="1">
    <citation type="submission" date="2019-05" db="EMBL/GenBank/DDBJ databases">
        <title>We sequenced the genome of Paenibacillus hemerocallicola KCTC 33185 for further insight into its adaptation and study the phylogeny of Paenibacillus.</title>
        <authorList>
            <person name="Narsing Rao M.P."/>
        </authorList>
    </citation>
    <scope>NUCLEOTIDE SEQUENCE [LARGE SCALE GENOMIC DNA]</scope>
    <source>
        <strain evidence="4 5">KCTC 33185</strain>
    </source>
</reference>
<dbReference type="InterPro" id="IPR036291">
    <property type="entry name" value="NAD(P)-bd_dom_sf"/>
</dbReference>
<comment type="similarity">
    <text evidence="1">Belongs to the NAD(P)-dependent epimerase/dehydratase family. SDR39U1 subfamily.</text>
</comment>
<dbReference type="InterPro" id="IPR001509">
    <property type="entry name" value="Epimerase_deHydtase"/>
</dbReference>
<dbReference type="PANTHER" id="PTHR11092:SF0">
    <property type="entry name" value="EPIMERASE FAMILY PROTEIN SDR39U1"/>
    <property type="match status" value="1"/>
</dbReference>
<proteinExistence type="inferred from homology"/>
<dbReference type="Pfam" id="PF01370">
    <property type="entry name" value="Epimerase"/>
    <property type="match status" value="1"/>
</dbReference>
<dbReference type="Gene3D" id="3.40.50.720">
    <property type="entry name" value="NAD(P)-binding Rossmann-like Domain"/>
    <property type="match status" value="1"/>
</dbReference>
<protein>
    <submittedName>
        <fullName evidence="4">TIGR01777 family protein</fullName>
    </submittedName>
</protein>
<dbReference type="Proteomes" id="UP000307943">
    <property type="component" value="Unassembled WGS sequence"/>
</dbReference>
<dbReference type="Pfam" id="PF08338">
    <property type="entry name" value="DUF1731"/>
    <property type="match status" value="1"/>
</dbReference>
<keyword evidence="5" id="KW-1185">Reference proteome</keyword>
<gene>
    <name evidence="4" type="ORF">FE784_19810</name>
</gene>
<evidence type="ECO:0000313" key="4">
    <source>
        <dbReference type="EMBL" id="TNJ64528.1"/>
    </source>
</evidence>
<sequence>MKIAVAGGTGFIGGRLIRYLKSCGDEVMLISRSASGGIRGGLKTVAWDECMDRKQMFEGLDGIVNLSGESINQRWTAQAKGRIVESRLDTVDKLARLVGQLNDKPKAVVNGSAMGIYGTSETDIYDESSAVRNVDFLSGVVEQWERAARAIPAPRLILLRTGLVLGLEGGALPLMSLPYKLGAGGRVGTGRQWMSWIHADDIVRLIRYCIDTPDIRGPVNATAPHPVRNDRFGRALASAMRRPHWLPVPAFALKAALGEMAEMLLTGQHVLPKVALEHGFEFRYPTVDEALNAIYGRVP</sequence>
<organism evidence="4 5">
    <name type="scientific">Paenibacillus hemerocallicola</name>
    <dbReference type="NCBI Taxonomy" id="1172614"/>
    <lineage>
        <taxon>Bacteria</taxon>
        <taxon>Bacillati</taxon>
        <taxon>Bacillota</taxon>
        <taxon>Bacilli</taxon>
        <taxon>Bacillales</taxon>
        <taxon>Paenibacillaceae</taxon>
        <taxon>Paenibacillus</taxon>
    </lineage>
</organism>
<dbReference type="AlphaFoldDB" id="A0A5C4T648"/>
<dbReference type="InterPro" id="IPR010099">
    <property type="entry name" value="SDR39U1"/>
</dbReference>
<comment type="caution">
    <text evidence="4">The sequence shown here is derived from an EMBL/GenBank/DDBJ whole genome shotgun (WGS) entry which is preliminary data.</text>
</comment>
<dbReference type="NCBIfam" id="TIGR01777">
    <property type="entry name" value="yfcH"/>
    <property type="match status" value="1"/>
</dbReference>
<evidence type="ECO:0000256" key="1">
    <source>
        <dbReference type="ARBA" id="ARBA00009353"/>
    </source>
</evidence>
<dbReference type="EMBL" id="VDCQ01000028">
    <property type="protein sequence ID" value="TNJ64528.1"/>
    <property type="molecule type" value="Genomic_DNA"/>
</dbReference>
<dbReference type="CDD" id="cd05242">
    <property type="entry name" value="SDR_a8"/>
    <property type="match status" value="1"/>
</dbReference>
<evidence type="ECO:0000313" key="5">
    <source>
        <dbReference type="Proteomes" id="UP000307943"/>
    </source>
</evidence>
<dbReference type="InterPro" id="IPR013549">
    <property type="entry name" value="DUF1731"/>
</dbReference>
<dbReference type="OrthoDB" id="9801773at2"/>
<dbReference type="SUPFAM" id="SSF51735">
    <property type="entry name" value="NAD(P)-binding Rossmann-fold domains"/>
    <property type="match status" value="1"/>
</dbReference>
<accession>A0A5C4T648</accession>
<evidence type="ECO:0000259" key="3">
    <source>
        <dbReference type="Pfam" id="PF08338"/>
    </source>
</evidence>
<feature type="domain" description="NAD-dependent epimerase/dehydratase" evidence="2">
    <location>
        <begin position="3"/>
        <end position="214"/>
    </location>
</feature>
<evidence type="ECO:0000259" key="2">
    <source>
        <dbReference type="Pfam" id="PF01370"/>
    </source>
</evidence>